<protein>
    <submittedName>
        <fullName evidence="1">Alcohol dehydrogenase</fullName>
    </submittedName>
</protein>
<name>R9PBT7_PSEHS</name>
<organism evidence="1 2">
    <name type="scientific">Pseudozyma hubeiensis (strain SY62)</name>
    <name type="common">Yeast</name>
    <dbReference type="NCBI Taxonomy" id="1305764"/>
    <lineage>
        <taxon>Eukaryota</taxon>
        <taxon>Fungi</taxon>
        <taxon>Dikarya</taxon>
        <taxon>Basidiomycota</taxon>
        <taxon>Ustilaginomycotina</taxon>
        <taxon>Ustilaginomycetes</taxon>
        <taxon>Ustilaginales</taxon>
        <taxon>Ustilaginaceae</taxon>
        <taxon>Pseudozyma</taxon>
    </lineage>
</organism>
<dbReference type="RefSeq" id="XP_012192445.1">
    <property type="nucleotide sequence ID" value="XM_012337055.1"/>
</dbReference>
<dbReference type="EMBL" id="DF238821">
    <property type="protein sequence ID" value="GAC98858.1"/>
    <property type="molecule type" value="Genomic_DNA"/>
</dbReference>
<reference evidence="2" key="1">
    <citation type="journal article" date="2013" name="Genome Announc.">
        <title>Draft genome sequence of the basidiomycetous yeast-like fungus Pseudozyma hubeiensis SY62, which produces an abundant amount of the biosurfactant mannosylerythritol lipids.</title>
        <authorList>
            <person name="Konishi M."/>
            <person name="Hatada Y."/>
            <person name="Horiuchi J."/>
        </authorList>
    </citation>
    <scope>NUCLEOTIDE SEQUENCE [LARGE SCALE GENOMIC DNA]</scope>
    <source>
        <strain evidence="2">SY62</strain>
    </source>
</reference>
<evidence type="ECO:0000313" key="2">
    <source>
        <dbReference type="Proteomes" id="UP000014071"/>
    </source>
</evidence>
<keyword evidence="2" id="KW-1185">Reference proteome</keyword>
<accession>R9PBT7</accession>
<dbReference type="GeneID" id="24111724"/>
<gene>
    <name evidence="1" type="ORF">PHSY_006453</name>
</gene>
<proteinExistence type="predicted"/>
<evidence type="ECO:0000313" key="1">
    <source>
        <dbReference type="EMBL" id="GAC98858.1"/>
    </source>
</evidence>
<dbReference type="HOGENOM" id="CLU_1603475_0_0_1"/>
<dbReference type="AlphaFoldDB" id="R9PBT7"/>
<sequence>MRIDRSPNRHSHQRSLKKIVVVTGTLGDKAVASTSGGSGGCFICRRHPVGESFLVLHLKTSSSTITANAGKRIGGAEWRYTKNRNMLSGKTSTFPPNGLRDLLVVKLLSNLCDLTSIAEPRISHLYRSSDLFQSETGTLNLGNKAERGTFASRHVTSNDAFRSRVN</sequence>
<dbReference type="Proteomes" id="UP000014071">
    <property type="component" value="Unassembled WGS sequence"/>
</dbReference>